<dbReference type="Gene3D" id="3.40.50.1820">
    <property type="entry name" value="alpha/beta hydrolase"/>
    <property type="match status" value="1"/>
</dbReference>
<dbReference type="InterPro" id="IPR022742">
    <property type="entry name" value="Hydrolase_4"/>
</dbReference>
<protein>
    <submittedName>
        <fullName evidence="4">Protein ABHD13</fullName>
    </submittedName>
</protein>
<dbReference type="EMBL" id="VRMN01000001">
    <property type="protein sequence ID" value="KAA8499721.1"/>
    <property type="molecule type" value="Genomic_DNA"/>
</dbReference>
<dbReference type="PANTHER" id="PTHR12277">
    <property type="entry name" value="ALPHA/BETA HYDROLASE DOMAIN-CONTAINING PROTEIN"/>
    <property type="match status" value="1"/>
</dbReference>
<keyword evidence="2" id="KW-1133">Transmembrane helix</keyword>
<dbReference type="OMA" id="QYWTSED"/>
<evidence type="ECO:0000313" key="5">
    <source>
        <dbReference type="Proteomes" id="UP000324585"/>
    </source>
</evidence>
<dbReference type="GO" id="GO:0016020">
    <property type="term" value="C:membrane"/>
    <property type="evidence" value="ECO:0007669"/>
    <property type="project" value="TreeGrafter"/>
</dbReference>
<evidence type="ECO:0000256" key="2">
    <source>
        <dbReference type="SAM" id="Phobius"/>
    </source>
</evidence>
<sequence length="316" mass="35731">MPWLLNGILILSGSVLGLITAGVYFLQEKLLYLPDMPTRTLEEMPEEYGLTYEDVQFEASDKVKLHGWLITQSTPAATREAPTLIYFHGNAGNISHRLPDVRHLINQVNCNVFMVSYRGYGRSQGKPTELGLIRDAEAAFRYVLQHPALDRSKLFAFGKSVGGAVAFSLAARHEEQLAGIIVENTFLSINEMIDALLPALRPFKFLNRNTWNNVRRIENLQLPILFLSSLDDEIVPSRHMRELYHAAKGTHLKKLELFENATHNDTWYMGGPRYLDTISEFIEQAFQQRRAVGDKHESVDSTVTEPGADSQSKKTN</sequence>
<dbReference type="InterPro" id="IPR029058">
    <property type="entry name" value="AB_hydrolase_fold"/>
</dbReference>
<dbReference type="SUPFAM" id="SSF53474">
    <property type="entry name" value="alpha/beta-Hydrolases"/>
    <property type="match status" value="1"/>
</dbReference>
<reference evidence="5" key="1">
    <citation type="journal article" date="2019" name="Nat. Commun.">
        <title>Expansion of phycobilisome linker gene families in mesophilic red algae.</title>
        <authorList>
            <person name="Lee J."/>
            <person name="Kim D."/>
            <person name="Bhattacharya D."/>
            <person name="Yoon H.S."/>
        </authorList>
    </citation>
    <scope>NUCLEOTIDE SEQUENCE [LARGE SCALE GENOMIC DNA]</scope>
    <source>
        <strain evidence="5">CCMP 1328</strain>
    </source>
</reference>
<feature type="compositionally biased region" description="Polar residues" evidence="1">
    <location>
        <begin position="300"/>
        <end position="316"/>
    </location>
</feature>
<feature type="transmembrane region" description="Helical" evidence="2">
    <location>
        <begin position="6"/>
        <end position="26"/>
    </location>
</feature>
<proteinExistence type="predicted"/>
<dbReference type="InterPro" id="IPR021184">
    <property type="entry name" value="TNF_CS"/>
</dbReference>
<dbReference type="OrthoDB" id="10249433at2759"/>
<evidence type="ECO:0000313" key="4">
    <source>
        <dbReference type="EMBL" id="KAA8499721.1"/>
    </source>
</evidence>
<comment type="caution">
    <text evidence="4">The sequence shown here is derived from an EMBL/GenBank/DDBJ whole genome shotgun (WGS) entry which is preliminary data.</text>
</comment>
<dbReference type="PROSITE" id="PS00251">
    <property type="entry name" value="THD_1"/>
    <property type="match status" value="1"/>
</dbReference>
<keyword evidence="2" id="KW-0472">Membrane</keyword>
<dbReference type="Pfam" id="PF12146">
    <property type="entry name" value="Hydrolase_4"/>
    <property type="match status" value="1"/>
</dbReference>
<dbReference type="GO" id="GO:0008474">
    <property type="term" value="F:palmitoyl-(protein) hydrolase activity"/>
    <property type="evidence" value="ECO:0007669"/>
    <property type="project" value="TreeGrafter"/>
</dbReference>
<dbReference type="AlphaFoldDB" id="A0A5J4Z729"/>
<organism evidence="4 5">
    <name type="scientific">Porphyridium purpureum</name>
    <name type="common">Red alga</name>
    <name type="synonym">Porphyridium cruentum</name>
    <dbReference type="NCBI Taxonomy" id="35688"/>
    <lineage>
        <taxon>Eukaryota</taxon>
        <taxon>Rhodophyta</taxon>
        <taxon>Bangiophyceae</taxon>
        <taxon>Porphyridiales</taxon>
        <taxon>Porphyridiaceae</taxon>
        <taxon>Porphyridium</taxon>
    </lineage>
</organism>
<gene>
    <name evidence="4" type="ORF">FVE85_7306</name>
</gene>
<evidence type="ECO:0000259" key="3">
    <source>
        <dbReference type="Pfam" id="PF12146"/>
    </source>
</evidence>
<evidence type="ECO:0000256" key="1">
    <source>
        <dbReference type="SAM" id="MobiDB-lite"/>
    </source>
</evidence>
<dbReference type="Proteomes" id="UP000324585">
    <property type="component" value="Unassembled WGS sequence"/>
</dbReference>
<keyword evidence="2" id="KW-0812">Transmembrane</keyword>
<feature type="region of interest" description="Disordered" evidence="1">
    <location>
        <begin position="293"/>
        <end position="316"/>
    </location>
</feature>
<dbReference type="PANTHER" id="PTHR12277:SF81">
    <property type="entry name" value="PROTEIN ABHD13"/>
    <property type="match status" value="1"/>
</dbReference>
<feature type="domain" description="Serine aminopeptidase S33" evidence="3">
    <location>
        <begin position="83"/>
        <end position="197"/>
    </location>
</feature>
<accession>A0A5J4Z729</accession>
<name>A0A5J4Z729_PORPP</name>
<keyword evidence="5" id="KW-1185">Reference proteome</keyword>